<reference evidence="9" key="1">
    <citation type="submission" date="2016-07" db="EMBL/GenBank/DDBJ databases">
        <title>Nontailed viruses are major unrecognized killers of bacteria in the ocean.</title>
        <authorList>
            <person name="Kauffman K."/>
            <person name="Hussain F."/>
            <person name="Yang J."/>
            <person name="Arevalo P."/>
            <person name="Brown J."/>
            <person name="Cutler M."/>
            <person name="Kelly L."/>
            <person name="Polz M.F."/>
        </authorList>
    </citation>
    <scope>NUCLEOTIDE SEQUENCE [LARGE SCALE GENOMIC DNA]</scope>
    <source>
        <strain evidence="9">10N.261.55.E11</strain>
    </source>
</reference>
<evidence type="ECO:0000313" key="9">
    <source>
        <dbReference type="Proteomes" id="UP000235330"/>
    </source>
</evidence>
<evidence type="ECO:0000256" key="2">
    <source>
        <dbReference type="ARBA" id="ARBA00022475"/>
    </source>
</evidence>
<feature type="transmembrane region" description="Helical" evidence="6">
    <location>
        <begin position="44"/>
        <end position="65"/>
    </location>
</feature>
<dbReference type="InterPro" id="IPR020846">
    <property type="entry name" value="MFS_dom"/>
</dbReference>
<dbReference type="PANTHER" id="PTHR43124:SF3">
    <property type="entry name" value="CHLORAMPHENICOL EFFLUX PUMP RV0191"/>
    <property type="match status" value="1"/>
</dbReference>
<dbReference type="InterPro" id="IPR011701">
    <property type="entry name" value="MFS"/>
</dbReference>
<dbReference type="PROSITE" id="PS50850">
    <property type="entry name" value="MFS"/>
    <property type="match status" value="1"/>
</dbReference>
<dbReference type="GO" id="GO:0005886">
    <property type="term" value="C:plasma membrane"/>
    <property type="evidence" value="ECO:0007669"/>
    <property type="project" value="UniProtKB-SubCell"/>
</dbReference>
<keyword evidence="4 6" id="KW-1133">Transmembrane helix</keyword>
<comment type="caution">
    <text evidence="8">The sequence shown here is derived from an EMBL/GenBank/DDBJ whole genome shotgun (WGS) entry which is preliminary data.</text>
</comment>
<feature type="transmembrane region" description="Helical" evidence="6">
    <location>
        <begin position="135"/>
        <end position="154"/>
    </location>
</feature>
<name>A0A2N7FFI0_VIBSP</name>
<evidence type="ECO:0000256" key="1">
    <source>
        <dbReference type="ARBA" id="ARBA00004651"/>
    </source>
</evidence>
<evidence type="ECO:0000313" key="8">
    <source>
        <dbReference type="EMBL" id="PMJ68051.1"/>
    </source>
</evidence>
<organism evidence="8 9">
    <name type="scientific">Vibrio splendidus</name>
    <dbReference type="NCBI Taxonomy" id="29497"/>
    <lineage>
        <taxon>Bacteria</taxon>
        <taxon>Pseudomonadati</taxon>
        <taxon>Pseudomonadota</taxon>
        <taxon>Gammaproteobacteria</taxon>
        <taxon>Vibrionales</taxon>
        <taxon>Vibrionaceae</taxon>
        <taxon>Vibrio</taxon>
    </lineage>
</organism>
<sequence length="389" mass="42397">MKKQSLFIFALSLAVFGVITTELGIIGLLPQVMKDFNIDVQEAGLLVSVYAVVVAVSGPFITLLMSGWNRKYVLIGILSLFVLSNLVYAITQDYTTMMIFRVLPALMHAVFFSVALVAATSMVSVEEQSNAAAKVFGGVAVGLVFGIPISAFLAEQYSLAYAFYFGLTACAIALVSVMFLMESAPVKEKMSFGSQVTILRSKSMWLSLSTVIFVFAAMFSSYSFITQYLSNVTNMNGTWISAMLMVFGVFGIFGNFIFGKLLGKNMKKTVMLYPITLGLIYLIVYFMVFSFSFMVAMVAFWGAVHSAGLVVSQTWVMDNAGDAKVFANSLYISFSNFGITIGSIVAGWFIAQFGVENLFLSSLAFTVLALISILLNQKKSPALKLSEVN</sequence>
<evidence type="ECO:0000259" key="7">
    <source>
        <dbReference type="PROSITE" id="PS50850"/>
    </source>
</evidence>
<accession>A0A2N7FFI0</accession>
<dbReference type="InterPro" id="IPR036259">
    <property type="entry name" value="MFS_trans_sf"/>
</dbReference>
<feature type="transmembrane region" description="Helical" evidence="6">
    <location>
        <begin position="102"/>
        <end position="123"/>
    </location>
</feature>
<feature type="transmembrane region" description="Helical" evidence="6">
    <location>
        <begin position="72"/>
        <end position="90"/>
    </location>
</feature>
<feature type="domain" description="Major facilitator superfamily (MFS) profile" evidence="7">
    <location>
        <begin position="5"/>
        <end position="381"/>
    </location>
</feature>
<feature type="transmembrane region" description="Helical" evidence="6">
    <location>
        <begin position="329"/>
        <end position="351"/>
    </location>
</feature>
<keyword evidence="3 6" id="KW-0812">Transmembrane</keyword>
<evidence type="ECO:0000256" key="3">
    <source>
        <dbReference type="ARBA" id="ARBA00022692"/>
    </source>
</evidence>
<evidence type="ECO:0000256" key="4">
    <source>
        <dbReference type="ARBA" id="ARBA00022989"/>
    </source>
</evidence>
<dbReference type="CDD" id="cd17324">
    <property type="entry name" value="MFS_NepI_like"/>
    <property type="match status" value="1"/>
</dbReference>
<feature type="transmembrane region" description="Helical" evidence="6">
    <location>
        <begin position="203"/>
        <end position="225"/>
    </location>
</feature>
<dbReference type="Gene3D" id="1.20.1250.20">
    <property type="entry name" value="MFS general substrate transporter like domains"/>
    <property type="match status" value="2"/>
</dbReference>
<keyword evidence="5 6" id="KW-0472">Membrane</keyword>
<dbReference type="AlphaFoldDB" id="A0A2N7FFI0"/>
<feature type="transmembrane region" description="Helical" evidence="6">
    <location>
        <begin position="237"/>
        <end position="258"/>
    </location>
</feature>
<evidence type="ECO:0000256" key="6">
    <source>
        <dbReference type="SAM" id="Phobius"/>
    </source>
</evidence>
<dbReference type="GO" id="GO:0022857">
    <property type="term" value="F:transmembrane transporter activity"/>
    <property type="evidence" value="ECO:0007669"/>
    <property type="project" value="InterPro"/>
</dbReference>
<feature type="transmembrane region" description="Helical" evidence="6">
    <location>
        <begin position="357"/>
        <end position="375"/>
    </location>
</feature>
<keyword evidence="2" id="KW-1003">Cell membrane</keyword>
<proteinExistence type="predicted"/>
<dbReference type="Pfam" id="PF07690">
    <property type="entry name" value="MFS_1"/>
    <property type="match status" value="1"/>
</dbReference>
<dbReference type="Proteomes" id="UP000235330">
    <property type="component" value="Unassembled WGS sequence"/>
</dbReference>
<dbReference type="PANTHER" id="PTHR43124">
    <property type="entry name" value="PURINE EFFLUX PUMP PBUE"/>
    <property type="match status" value="1"/>
</dbReference>
<gene>
    <name evidence="8" type="ORF">BCU17_15585</name>
</gene>
<dbReference type="InterPro" id="IPR050189">
    <property type="entry name" value="MFS_Efflux_Transporters"/>
</dbReference>
<protein>
    <submittedName>
        <fullName evidence="8">Arabinose ABC transporter permease</fullName>
    </submittedName>
</protein>
<evidence type="ECO:0000256" key="5">
    <source>
        <dbReference type="ARBA" id="ARBA00023136"/>
    </source>
</evidence>
<comment type="subcellular location">
    <subcellularLocation>
        <location evidence="1">Cell membrane</location>
        <topology evidence="1">Multi-pass membrane protein</topology>
    </subcellularLocation>
</comment>
<dbReference type="SUPFAM" id="SSF103473">
    <property type="entry name" value="MFS general substrate transporter"/>
    <property type="match status" value="1"/>
</dbReference>
<dbReference type="RefSeq" id="WP_016799704.1">
    <property type="nucleotide sequence ID" value="NZ_CAWNSM010000015.1"/>
</dbReference>
<dbReference type="EMBL" id="MCWU01000015">
    <property type="protein sequence ID" value="PMJ68051.1"/>
    <property type="molecule type" value="Genomic_DNA"/>
</dbReference>
<feature type="transmembrane region" description="Helical" evidence="6">
    <location>
        <begin position="160"/>
        <end position="182"/>
    </location>
</feature>